<keyword evidence="8 11" id="KW-0472">Membrane</keyword>
<evidence type="ECO:0000313" key="13">
    <source>
        <dbReference type="Proteomes" id="UP000183926"/>
    </source>
</evidence>
<dbReference type="EMBL" id="FPBL01000007">
    <property type="protein sequence ID" value="SFU67445.1"/>
    <property type="molecule type" value="Genomic_DNA"/>
</dbReference>
<evidence type="ECO:0000256" key="1">
    <source>
        <dbReference type="ARBA" id="ARBA00004162"/>
    </source>
</evidence>
<evidence type="ECO:0000256" key="5">
    <source>
        <dbReference type="ARBA" id="ARBA00022618"/>
    </source>
</evidence>
<dbReference type="AlphaFoldDB" id="A0A1I7I3E3"/>
<comment type="subcellular location">
    <subcellularLocation>
        <location evidence="1">Cell membrane</location>
        <topology evidence="1">Single-pass membrane protein</topology>
    </subcellularLocation>
    <subcellularLocation>
        <location evidence="10">Cell membrane</location>
        <topology evidence="10">Single-pass type II membrane protein</topology>
    </subcellularLocation>
</comment>
<evidence type="ECO:0000256" key="6">
    <source>
        <dbReference type="ARBA" id="ARBA00022692"/>
    </source>
</evidence>
<reference evidence="12 13" key="1">
    <citation type="submission" date="2016-10" db="EMBL/GenBank/DDBJ databases">
        <authorList>
            <person name="de Groot N.N."/>
        </authorList>
    </citation>
    <scope>NUCLEOTIDE SEQUENCE [LARGE SCALE GENOMIC DNA]</scope>
    <source>
        <strain evidence="12 13">Nm24</strain>
    </source>
</reference>
<dbReference type="Gene3D" id="3.30.420.270">
    <property type="match status" value="1"/>
</dbReference>
<dbReference type="PANTHER" id="PTHR30558:SF7">
    <property type="entry name" value="TOL-PAL SYSTEM PROTEIN TOLR"/>
    <property type="match status" value="1"/>
</dbReference>
<dbReference type="GO" id="GO:0005886">
    <property type="term" value="C:plasma membrane"/>
    <property type="evidence" value="ECO:0007669"/>
    <property type="project" value="UniProtKB-SubCell"/>
</dbReference>
<dbReference type="GO" id="GO:0015031">
    <property type="term" value="P:protein transport"/>
    <property type="evidence" value="ECO:0007669"/>
    <property type="project" value="UniProtKB-KW"/>
</dbReference>
<dbReference type="PANTHER" id="PTHR30558">
    <property type="entry name" value="EXBD MEMBRANE COMPONENT OF PMF-DRIVEN MACROMOLECULE IMPORT SYSTEM"/>
    <property type="match status" value="1"/>
</dbReference>
<evidence type="ECO:0000256" key="2">
    <source>
        <dbReference type="ARBA" id="ARBA00005811"/>
    </source>
</evidence>
<evidence type="ECO:0000256" key="9">
    <source>
        <dbReference type="ARBA" id="ARBA00023306"/>
    </source>
</evidence>
<evidence type="ECO:0000256" key="7">
    <source>
        <dbReference type="ARBA" id="ARBA00022989"/>
    </source>
</evidence>
<name>A0A1I7I3E3_9PROT</name>
<keyword evidence="10" id="KW-0653">Protein transport</keyword>
<keyword evidence="10" id="KW-0813">Transport</keyword>
<dbReference type="Proteomes" id="UP000183926">
    <property type="component" value="Unassembled WGS sequence"/>
</dbReference>
<organism evidence="12 13">
    <name type="scientific">Nitrosomonas eutropha</name>
    <dbReference type="NCBI Taxonomy" id="916"/>
    <lineage>
        <taxon>Bacteria</taxon>
        <taxon>Pseudomonadati</taxon>
        <taxon>Pseudomonadota</taxon>
        <taxon>Betaproteobacteria</taxon>
        <taxon>Nitrosomonadales</taxon>
        <taxon>Nitrosomonadaceae</taxon>
        <taxon>Nitrosomonas</taxon>
    </lineage>
</organism>
<evidence type="ECO:0000313" key="12">
    <source>
        <dbReference type="EMBL" id="SFU67445.1"/>
    </source>
</evidence>
<dbReference type="NCBIfam" id="TIGR02801">
    <property type="entry name" value="tolR"/>
    <property type="match status" value="1"/>
</dbReference>
<dbReference type="GO" id="GO:0022857">
    <property type="term" value="F:transmembrane transporter activity"/>
    <property type="evidence" value="ECO:0007669"/>
    <property type="project" value="InterPro"/>
</dbReference>
<evidence type="ECO:0000256" key="8">
    <source>
        <dbReference type="ARBA" id="ARBA00023136"/>
    </source>
</evidence>
<keyword evidence="4" id="KW-0997">Cell inner membrane</keyword>
<feature type="transmembrane region" description="Helical" evidence="11">
    <location>
        <begin position="16"/>
        <end position="37"/>
    </location>
</feature>
<evidence type="ECO:0000256" key="10">
    <source>
        <dbReference type="RuleBase" id="RU003879"/>
    </source>
</evidence>
<accession>A0A1I7I3E3</accession>
<dbReference type="GO" id="GO:0051301">
    <property type="term" value="P:cell division"/>
    <property type="evidence" value="ECO:0007669"/>
    <property type="project" value="UniProtKB-KW"/>
</dbReference>
<keyword evidence="5 12" id="KW-0132">Cell division</keyword>
<protein>
    <submittedName>
        <fullName evidence="12">Cell division and transport-associated protein TolR</fullName>
    </submittedName>
</protein>
<dbReference type="RefSeq" id="WP_177217851.1">
    <property type="nucleotide sequence ID" value="NZ_FPBL01000007.1"/>
</dbReference>
<evidence type="ECO:0000256" key="3">
    <source>
        <dbReference type="ARBA" id="ARBA00022475"/>
    </source>
</evidence>
<comment type="similarity">
    <text evidence="2 10">Belongs to the ExbD/TolR family.</text>
</comment>
<dbReference type="InterPro" id="IPR014168">
    <property type="entry name" value="Tol-Pal_TolR"/>
</dbReference>
<proteinExistence type="inferred from homology"/>
<keyword evidence="6 10" id="KW-0812">Transmembrane</keyword>
<evidence type="ECO:0000256" key="4">
    <source>
        <dbReference type="ARBA" id="ARBA00022519"/>
    </source>
</evidence>
<keyword evidence="7 11" id="KW-1133">Transmembrane helix</keyword>
<keyword evidence="3" id="KW-1003">Cell membrane</keyword>
<dbReference type="Pfam" id="PF02472">
    <property type="entry name" value="ExbD"/>
    <property type="match status" value="1"/>
</dbReference>
<keyword evidence="9" id="KW-0131">Cell cycle</keyword>
<dbReference type="InterPro" id="IPR003400">
    <property type="entry name" value="ExbD"/>
</dbReference>
<evidence type="ECO:0000256" key="11">
    <source>
        <dbReference type="SAM" id="Phobius"/>
    </source>
</evidence>
<gene>
    <name evidence="12" type="ORF">SAMN05216339_10717</name>
</gene>
<sequence>MIPRRSKRRLMNEINVVPYIDVMLVLLIIFMITAPLIQPSQVELPEIGKSSTPPAEPLEVTITANGNLTLRDRAGANREQQVNRSQLVELIKARQAQNANQPVVIAADKNVRYEEVIQVMDMLQQQQIRKIGLLTKSK</sequence>